<proteinExistence type="predicted"/>
<comment type="caution">
    <text evidence="3">The sequence shown here is derived from an EMBL/GenBank/DDBJ whole genome shotgun (WGS) entry which is preliminary data.</text>
</comment>
<sequence length="762" mass="83625">MTGQTNTSLVEWPSKRVAADSFHCLHHIIGLLILVMFSLTVSPAWAGPFAKMPKDHWTYDSIRSLVRARVLEGPSEILLKGARVYTRFDMASMLCPALDRLATGSVTGENVALIEKLALEFSDELQLMGKDPSSALVSADSSFSSAGSVEASDSDMDTASSGSAEEGNTSWYNSPDSLRVSMDGDVSFLLRHTRRNVDTTDNDWDNEVSIGFNTFMNIDPRVFAFLRMQNESIPLDELGAQEDGFIDQLYVDIKDIYGLMDIRVGRQYLNLGHSIVLDDKSDGIRFSKNSGRFRLDLFAFDTRDARQGINEQDYGDASGTKNFWLFDDTYDLTGAADAAGRAMVQSNDRGSIANYNSNVNSTLPVAGRDQITLYTSPFSEPTPFDGFRTVATIPQTTAVNSNPGTGLQVAGATLLLPLDLYTAGTMTAAGNGGAVDSGGMEIQQMAGSALARDWQVKSSNGLDSYGARLAADMGEHTLTAYFLQRSYDRYDPYTMLGDPWAALADRDNNGQLDLDAAGRQVSPRADPWYLGLTMDGNLAGGLDYFFEFVHFDPDITNVGVNPLKGTSRDALGKWNGNNMATGSAWLVGMDWTFSQRLGMVLQYGAGTEEFLPASIYWRRSFNGMKGRLNTASPSLSMGRDYDEGTYSLTGITDFLFKVRAELNEKTRGFALFESVADNDTSLNRLIAGDPDVTGHSRQDYSMFTLHMEHSYSTNATVSAEYTYCAYDDPALNTSRFQGNSGAWDDVEWGGWSRVQTELKVTF</sequence>
<evidence type="ECO:0000256" key="1">
    <source>
        <dbReference type="SAM" id="MobiDB-lite"/>
    </source>
</evidence>
<reference evidence="3 4" key="1">
    <citation type="journal article" date="2017" name="ISME J.">
        <title>Potential for microbial H2 and metal transformations associated with novel bacteria and archaea in deep terrestrial subsurface sediments.</title>
        <authorList>
            <person name="Hernsdorf A.W."/>
            <person name="Amano Y."/>
            <person name="Miyakawa K."/>
            <person name="Ise K."/>
            <person name="Suzuki Y."/>
            <person name="Anantharaman K."/>
            <person name="Probst A."/>
            <person name="Burstein D."/>
            <person name="Thomas B.C."/>
            <person name="Banfield J.F."/>
        </authorList>
    </citation>
    <scope>NUCLEOTIDE SEQUENCE [LARGE SCALE GENOMIC DNA]</scope>
    <source>
        <strain evidence="3">HGW-Wallbacteria-1</strain>
    </source>
</reference>
<evidence type="ECO:0000313" key="4">
    <source>
        <dbReference type="Proteomes" id="UP000233256"/>
    </source>
</evidence>
<evidence type="ECO:0000256" key="2">
    <source>
        <dbReference type="SAM" id="Phobius"/>
    </source>
</evidence>
<feature type="transmembrane region" description="Helical" evidence="2">
    <location>
        <begin position="24"/>
        <end position="46"/>
    </location>
</feature>
<gene>
    <name evidence="3" type="ORF">CVV64_02105</name>
</gene>
<dbReference type="Gene3D" id="2.40.160.100">
    <property type="match status" value="1"/>
</dbReference>
<accession>A0A2N1PV54</accession>
<keyword evidence="2" id="KW-1133">Transmembrane helix</keyword>
<evidence type="ECO:0008006" key="5">
    <source>
        <dbReference type="Google" id="ProtNLM"/>
    </source>
</evidence>
<dbReference type="Proteomes" id="UP000233256">
    <property type="component" value="Unassembled WGS sequence"/>
</dbReference>
<feature type="region of interest" description="Disordered" evidence="1">
    <location>
        <begin position="146"/>
        <end position="176"/>
    </location>
</feature>
<keyword evidence="2" id="KW-0812">Transmembrane</keyword>
<dbReference type="EMBL" id="PGXC01000001">
    <property type="protein sequence ID" value="PKK92227.1"/>
    <property type="molecule type" value="Genomic_DNA"/>
</dbReference>
<dbReference type="InterPro" id="IPR053728">
    <property type="entry name" value="Alginate_Permeability_Chnl"/>
</dbReference>
<evidence type="ECO:0000313" key="3">
    <source>
        <dbReference type="EMBL" id="PKK92227.1"/>
    </source>
</evidence>
<organism evidence="3 4">
    <name type="scientific">Candidatus Wallbacteria bacterium HGW-Wallbacteria-1</name>
    <dbReference type="NCBI Taxonomy" id="2013854"/>
    <lineage>
        <taxon>Bacteria</taxon>
        <taxon>Candidatus Walliibacteriota</taxon>
    </lineage>
</organism>
<protein>
    <recommendedName>
        <fullName evidence="5">Alginate export domain-containing protein</fullName>
    </recommendedName>
</protein>
<feature type="compositionally biased region" description="Polar residues" evidence="1">
    <location>
        <begin position="157"/>
        <end position="176"/>
    </location>
</feature>
<name>A0A2N1PV54_9BACT</name>
<dbReference type="AlphaFoldDB" id="A0A2N1PV54"/>
<keyword evidence="2" id="KW-0472">Membrane</keyword>